<evidence type="ECO:0000256" key="1">
    <source>
        <dbReference type="ARBA" id="ARBA00022741"/>
    </source>
</evidence>
<comment type="caution">
    <text evidence="6">The sequence shown here is derived from an EMBL/GenBank/DDBJ whole genome shotgun (WGS) entry which is preliminary data.</text>
</comment>
<evidence type="ECO:0000259" key="4">
    <source>
        <dbReference type="PROSITE" id="PS50006"/>
    </source>
</evidence>
<evidence type="ECO:0000256" key="3">
    <source>
        <dbReference type="PROSITE-ProRule" id="PRU10141"/>
    </source>
</evidence>
<dbReference type="Gene3D" id="2.60.200.20">
    <property type="match status" value="1"/>
</dbReference>
<feature type="domain" description="FHA" evidence="4">
    <location>
        <begin position="30"/>
        <end position="82"/>
    </location>
</feature>
<dbReference type="GO" id="GO:0016301">
    <property type="term" value="F:kinase activity"/>
    <property type="evidence" value="ECO:0007669"/>
    <property type="project" value="UniProtKB-KW"/>
</dbReference>
<dbReference type="PANTHER" id="PTHR24363">
    <property type="entry name" value="SERINE/THREONINE PROTEIN KINASE"/>
    <property type="match status" value="1"/>
</dbReference>
<dbReference type="Gene3D" id="3.30.200.20">
    <property type="entry name" value="Phosphorylase Kinase, domain 1"/>
    <property type="match status" value="1"/>
</dbReference>
<proteinExistence type="predicted"/>
<evidence type="ECO:0000313" key="7">
    <source>
        <dbReference type="Proteomes" id="UP001232992"/>
    </source>
</evidence>
<dbReference type="PROSITE" id="PS50006">
    <property type="entry name" value="FHA_DOMAIN"/>
    <property type="match status" value="1"/>
</dbReference>
<feature type="binding site" evidence="3">
    <location>
        <position position="185"/>
    </location>
    <ligand>
        <name>ATP</name>
        <dbReference type="ChEBI" id="CHEBI:30616"/>
    </ligand>
</feature>
<accession>A0ABT7BZR6</accession>
<name>A0ABT7BZR6_9CYAN</name>
<keyword evidence="6" id="KW-0418">Kinase</keyword>
<sequence>MIEGTIALELLDPNPSAAIARWQFPPEGLVRIGRAKDNEVVLSDDLVSRHHVELYPIERDGAIAWQLQNRGSNGTLVNYQPTGQAWLENGALVQLAAGGPILKVSFPNTRSLPETSEPLPASGCTHEGNPPNNLFCVHCGQPLHVEKHVGQYQVLRILGKGGMGTTYLSYNPHLADSPSPLVVLKEMNSDMARIAKARELFDREARTLRSLEHPGIPRFYDSFIESGKKYLAMELIHGEDLERLLYKQGPFPPERAVDCMMQTCGILDYLHNQSPPIIHRDIKPANLLLRRLDGKISAIDFGAVKEIGTPAGTRIGAEGYSAPEQDRGQPLTQSDLYAIGPTLVFLLTGEQPLKYYQRQQNFSFRMNLDGVDAIAPPIREVILRVTAPKPRDRFQTASELSEALAAALNDLSGD</sequence>
<dbReference type="SMART" id="SM00220">
    <property type="entry name" value="S_TKc"/>
    <property type="match status" value="1"/>
</dbReference>
<dbReference type="PANTHER" id="PTHR24363:SF7">
    <property type="entry name" value="SERINE_THREONINE-PROTEIN KINASE-LIKE PROTEIN E"/>
    <property type="match status" value="1"/>
</dbReference>
<gene>
    <name evidence="6" type="ORF">PMH09_15290</name>
</gene>
<reference evidence="6 7" key="1">
    <citation type="submission" date="2023-01" db="EMBL/GenBank/DDBJ databases">
        <title>Novel diversity within Roseofilum (Cyanobacteria; Desertifilaceae) from marine benthic mats with descriptions of four novel species.</title>
        <authorList>
            <person name="Wang Y."/>
            <person name="Berthold D.E."/>
            <person name="Hu J."/>
            <person name="Lefler F.W."/>
            <person name="Laughinghouse H.D. IV."/>
        </authorList>
    </citation>
    <scope>NUCLEOTIDE SEQUENCE [LARGE SCALE GENOMIC DNA]</scope>
    <source>
        <strain evidence="6 7">BLCC-M143</strain>
    </source>
</reference>
<dbReference type="PROSITE" id="PS00107">
    <property type="entry name" value="PROTEIN_KINASE_ATP"/>
    <property type="match status" value="1"/>
</dbReference>
<dbReference type="PROSITE" id="PS50011">
    <property type="entry name" value="PROTEIN_KINASE_DOM"/>
    <property type="match status" value="1"/>
</dbReference>
<keyword evidence="7" id="KW-1185">Reference proteome</keyword>
<dbReference type="Pfam" id="PF00069">
    <property type="entry name" value="Pkinase"/>
    <property type="match status" value="1"/>
</dbReference>
<dbReference type="InterPro" id="IPR000719">
    <property type="entry name" value="Prot_kinase_dom"/>
</dbReference>
<dbReference type="Pfam" id="PF00498">
    <property type="entry name" value="FHA"/>
    <property type="match status" value="1"/>
</dbReference>
<dbReference type="InterPro" id="IPR008271">
    <property type="entry name" value="Ser/Thr_kinase_AS"/>
</dbReference>
<evidence type="ECO:0000256" key="2">
    <source>
        <dbReference type="ARBA" id="ARBA00022840"/>
    </source>
</evidence>
<evidence type="ECO:0000313" key="6">
    <source>
        <dbReference type="EMBL" id="MDJ1184550.1"/>
    </source>
</evidence>
<organism evidence="6 7">
    <name type="scientific">Roseofilum casamattae BLCC-M143</name>
    <dbReference type="NCBI Taxonomy" id="3022442"/>
    <lineage>
        <taxon>Bacteria</taxon>
        <taxon>Bacillati</taxon>
        <taxon>Cyanobacteriota</taxon>
        <taxon>Cyanophyceae</taxon>
        <taxon>Desertifilales</taxon>
        <taxon>Desertifilaceae</taxon>
        <taxon>Roseofilum</taxon>
        <taxon>Roseofilum casamattae</taxon>
    </lineage>
</organism>
<dbReference type="PROSITE" id="PS00108">
    <property type="entry name" value="PROTEIN_KINASE_ST"/>
    <property type="match status" value="1"/>
</dbReference>
<dbReference type="EMBL" id="JAQOSQ010000016">
    <property type="protein sequence ID" value="MDJ1184550.1"/>
    <property type="molecule type" value="Genomic_DNA"/>
</dbReference>
<keyword evidence="1 3" id="KW-0547">Nucleotide-binding</keyword>
<dbReference type="SUPFAM" id="SSF56112">
    <property type="entry name" value="Protein kinase-like (PK-like)"/>
    <property type="match status" value="1"/>
</dbReference>
<dbReference type="InterPro" id="IPR017441">
    <property type="entry name" value="Protein_kinase_ATP_BS"/>
</dbReference>
<dbReference type="InterPro" id="IPR000253">
    <property type="entry name" value="FHA_dom"/>
</dbReference>
<dbReference type="Gene3D" id="1.10.510.10">
    <property type="entry name" value="Transferase(Phosphotransferase) domain 1"/>
    <property type="match status" value="1"/>
</dbReference>
<dbReference type="CDD" id="cd14014">
    <property type="entry name" value="STKc_PknB_like"/>
    <property type="match status" value="1"/>
</dbReference>
<dbReference type="RefSeq" id="WP_283759205.1">
    <property type="nucleotide sequence ID" value="NZ_JAQOSQ010000016.1"/>
</dbReference>
<protein>
    <submittedName>
        <fullName evidence="6">Protein kinase</fullName>
    </submittedName>
</protein>
<keyword evidence="6" id="KW-0808">Transferase</keyword>
<dbReference type="InterPro" id="IPR008984">
    <property type="entry name" value="SMAD_FHA_dom_sf"/>
</dbReference>
<dbReference type="Proteomes" id="UP001232992">
    <property type="component" value="Unassembled WGS sequence"/>
</dbReference>
<dbReference type="SMART" id="SM00240">
    <property type="entry name" value="FHA"/>
    <property type="match status" value="1"/>
</dbReference>
<keyword evidence="2 3" id="KW-0067">ATP-binding</keyword>
<evidence type="ECO:0000259" key="5">
    <source>
        <dbReference type="PROSITE" id="PS50011"/>
    </source>
</evidence>
<dbReference type="InterPro" id="IPR011009">
    <property type="entry name" value="Kinase-like_dom_sf"/>
</dbReference>
<dbReference type="SUPFAM" id="SSF49879">
    <property type="entry name" value="SMAD/FHA domain"/>
    <property type="match status" value="1"/>
</dbReference>
<feature type="domain" description="Protein kinase" evidence="5">
    <location>
        <begin position="152"/>
        <end position="405"/>
    </location>
</feature>